<reference evidence="7" key="1">
    <citation type="submission" date="2022-06" db="EMBL/GenBank/DDBJ databases">
        <title>Novel species in genus nocardia.</title>
        <authorList>
            <person name="Li F."/>
        </authorList>
    </citation>
    <scope>NUCLEOTIDE SEQUENCE</scope>
    <source>
        <strain evidence="7">CDC141</strain>
    </source>
</reference>
<dbReference type="Gene3D" id="3.30.1220.10">
    <property type="entry name" value="CobW-like, C-terminal domain"/>
    <property type="match status" value="1"/>
</dbReference>
<gene>
    <name evidence="7" type="ORF">NDR86_23495</name>
</gene>
<dbReference type="Pfam" id="PF07683">
    <property type="entry name" value="CobW_C"/>
    <property type="match status" value="1"/>
</dbReference>
<dbReference type="SUPFAM" id="SSF52540">
    <property type="entry name" value="P-loop containing nucleoside triphosphate hydrolases"/>
    <property type="match status" value="1"/>
</dbReference>
<feature type="domain" description="CobW C-terminal" evidence="6">
    <location>
        <begin position="231"/>
        <end position="322"/>
    </location>
</feature>
<dbReference type="Pfam" id="PF02492">
    <property type="entry name" value="cobW"/>
    <property type="match status" value="1"/>
</dbReference>
<dbReference type="AlphaFoldDB" id="A0A9X2IZ77"/>
<dbReference type="GO" id="GO:0016787">
    <property type="term" value="F:hydrolase activity"/>
    <property type="evidence" value="ECO:0007669"/>
    <property type="project" value="UniProtKB-KW"/>
</dbReference>
<evidence type="ECO:0000256" key="3">
    <source>
        <dbReference type="ARBA" id="ARBA00023186"/>
    </source>
</evidence>
<evidence type="ECO:0000313" key="7">
    <source>
        <dbReference type="EMBL" id="MCM6776454.1"/>
    </source>
</evidence>
<evidence type="ECO:0000259" key="6">
    <source>
        <dbReference type="SMART" id="SM00833"/>
    </source>
</evidence>
<dbReference type="InterPro" id="IPR027417">
    <property type="entry name" value="P-loop_NTPase"/>
</dbReference>
<evidence type="ECO:0000256" key="5">
    <source>
        <dbReference type="ARBA" id="ARBA00049117"/>
    </source>
</evidence>
<evidence type="ECO:0000256" key="1">
    <source>
        <dbReference type="ARBA" id="ARBA00022741"/>
    </source>
</evidence>
<comment type="caution">
    <text evidence="7">The sequence shown here is derived from an EMBL/GenBank/DDBJ whole genome shotgun (WGS) entry which is preliminary data.</text>
</comment>
<dbReference type="InterPro" id="IPR051316">
    <property type="entry name" value="Zinc-reg_GTPase_activator"/>
</dbReference>
<dbReference type="GO" id="GO:0005737">
    <property type="term" value="C:cytoplasm"/>
    <property type="evidence" value="ECO:0007669"/>
    <property type="project" value="TreeGrafter"/>
</dbReference>
<evidence type="ECO:0000256" key="4">
    <source>
        <dbReference type="ARBA" id="ARBA00034320"/>
    </source>
</evidence>
<dbReference type="InterPro" id="IPR011629">
    <property type="entry name" value="CobW-like_C"/>
</dbReference>
<comment type="similarity">
    <text evidence="4">Belongs to the SIMIBI class G3E GTPase family. ZNG1 subfamily.</text>
</comment>
<dbReference type="EMBL" id="JAMRXG010000010">
    <property type="protein sequence ID" value="MCM6776454.1"/>
    <property type="molecule type" value="Genomic_DNA"/>
</dbReference>
<comment type="catalytic activity">
    <reaction evidence="5">
        <text>GTP + H2O = GDP + phosphate + H(+)</text>
        <dbReference type="Rhea" id="RHEA:19669"/>
        <dbReference type="ChEBI" id="CHEBI:15377"/>
        <dbReference type="ChEBI" id="CHEBI:15378"/>
        <dbReference type="ChEBI" id="CHEBI:37565"/>
        <dbReference type="ChEBI" id="CHEBI:43474"/>
        <dbReference type="ChEBI" id="CHEBI:58189"/>
    </reaction>
    <physiologicalReaction direction="left-to-right" evidence="5">
        <dbReference type="Rhea" id="RHEA:19670"/>
    </physiologicalReaction>
</comment>
<name>A0A9X2IZ77_9NOCA</name>
<dbReference type="Proteomes" id="UP001139157">
    <property type="component" value="Unassembled WGS sequence"/>
</dbReference>
<dbReference type="Gene3D" id="3.40.50.300">
    <property type="entry name" value="P-loop containing nucleotide triphosphate hydrolases"/>
    <property type="match status" value="1"/>
</dbReference>
<dbReference type="SUPFAM" id="SSF90002">
    <property type="entry name" value="Hypothetical protein YjiA, C-terminal domain"/>
    <property type="match status" value="1"/>
</dbReference>
<evidence type="ECO:0000313" key="8">
    <source>
        <dbReference type="Proteomes" id="UP001139157"/>
    </source>
</evidence>
<keyword evidence="8" id="KW-1185">Reference proteome</keyword>
<keyword evidence="3" id="KW-0143">Chaperone</keyword>
<dbReference type="PANTHER" id="PTHR13748:SF62">
    <property type="entry name" value="COBW DOMAIN-CONTAINING PROTEIN"/>
    <property type="match status" value="1"/>
</dbReference>
<proteinExistence type="inferred from homology"/>
<keyword evidence="1" id="KW-0547">Nucleotide-binding</keyword>
<dbReference type="SMART" id="SM00833">
    <property type="entry name" value="CobW_C"/>
    <property type="match status" value="1"/>
</dbReference>
<sequence>MDRGIPVLIVAGFLGAGKTTLLNHLLRRRDARIGVVVNDFGAVNIDAMLVAGQVDAMVSLGNGCVCCAVDVGELDEMFDRLSQPRNRIDVIVVEASGLAEPRNLIRMVIGSDNPRIHYGGLLEVVDAEHFDDSRARHPELATHLRLADLIVLNKADRVPAERLERLRAELTEVVGAAPVYATAHGRIDPHLLFDVPQRGEPSVAEQLSFDELLADHDHHDGDGHHHLHDGYDTVTFTSATPLDPRRLVEFLENPPRGLFRAKGHIVFGVAGEHRKFLLHMVGRHVVFEPVPPSRAESGETCVVFIGSGMAADAVTTRLRDALHADTEPLDAQTLLGIWHYVPRELSDTLEYADMPE</sequence>
<keyword evidence="2" id="KW-0378">Hydrolase</keyword>
<dbReference type="InterPro" id="IPR003495">
    <property type="entry name" value="CobW/HypB/UreG_nucleotide-bd"/>
</dbReference>
<evidence type="ECO:0000256" key="2">
    <source>
        <dbReference type="ARBA" id="ARBA00022801"/>
    </source>
</evidence>
<dbReference type="CDD" id="cd03112">
    <property type="entry name" value="CobW-like"/>
    <property type="match status" value="1"/>
</dbReference>
<dbReference type="RefSeq" id="WP_251914751.1">
    <property type="nucleotide sequence ID" value="NZ_JAMRXG010000010.1"/>
</dbReference>
<dbReference type="InterPro" id="IPR036627">
    <property type="entry name" value="CobW-likC_sf"/>
</dbReference>
<accession>A0A9X2IZ77</accession>
<dbReference type="GO" id="GO:0000166">
    <property type="term" value="F:nucleotide binding"/>
    <property type="evidence" value="ECO:0007669"/>
    <property type="project" value="UniProtKB-KW"/>
</dbReference>
<protein>
    <submittedName>
        <fullName evidence="7">GTP-binding protein</fullName>
    </submittedName>
</protein>
<dbReference type="PANTHER" id="PTHR13748">
    <property type="entry name" value="COBW-RELATED"/>
    <property type="match status" value="1"/>
</dbReference>
<organism evidence="7 8">
    <name type="scientific">Nocardia pulmonis</name>
    <dbReference type="NCBI Taxonomy" id="2951408"/>
    <lineage>
        <taxon>Bacteria</taxon>
        <taxon>Bacillati</taxon>
        <taxon>Actinomycetota</taxon>
        <taxon>Actinomycetes</taxon>
        <taxon>Mycobacteriales</taxon>
        <taxon>Nocardiaceae</taxon>
        <taxon>Nocardia</taxon>
    </lineage>
</organism>